<sequence>MDRKFDTAPMPWTIEKIDADSTETKEQLNPLKDVPKTASRKNIILICPAPDIGSQGPDVVRSYYPLRRSADGIFKIGVVKLNCTIQPCTGGLILFFQA</sequence>
<evidence type="ECO:0000313" key="2">
    <source>
        <dbReference type="Proteomes" id="UP000799428"/>
    </source>
</evidence>
<dbReference type="EMBL" id="MU005769">
    <property type="protein sequence ID" value="KAF2710623.1"/>
    <property type="molecule type" value="Genomic_DNA"/>
</dbReference>
<keyword evidence="2" id="KW-1185">Reference proteome</keyword>
<dbReference type="AlphaFoldDB" id="A0A6G1KDB1"/>
<gene>
    <name evidence="1" type="ORF">K504DRAFT_467021</name>
</gene>
<evidence type="ECO:0000313" key="1">
    <source>
        <dbReference type="EMBL" id="KAF2710623.1"/>
    </source>
</evidence>
<dbReference type="Proteomes" id="UP000799428">
    <property type="component" value="Unassembled WGS sequence"/>
</dbReference>
<reference evidence="1" key="1">
    <citation type="journal article" date="2020" name="Stud. Mycol.">
        <title>101 Dothideomycetes genomes: a test case for predicting lifestyles and emergence of pathogens.</title>
        <authorList>
            <person name="Haridas S."/>
            <person name="Albert R."/>
            <person name="Binder M."/>
            <person name="Bloem J."/>
            <person name="Labutti K."/>
            <person name="Salamov A."/>
            <person name="Andreopoulos B."/>
            <person name="Baker S."/>
            <person name="Barry K."/>
            <person name="Bills G."/>
            <person name="Bluhm B."/>
            <person name="Cannon C."/>
            <person name="Castanera R."/>
            <person name="Culley D."/>
            <person name="Daum C."/>
            <person name="Ezra D."/>
            <person name="Gonzalez J."/>
            <person name="Henrissat B."/>
            <person name="Kuo A."/>
            <person name="Liang C."/>
            <person name="Lipzen A."/>
            <person name="Lutzoni F."/>
            <person name="Magnuson J."/>
            <person name="Mondo S."/>
            <person name="Nolan M."/>
            <person name="Ohm R."/>
            <person name="Pangilinan J."/>
            <person name="Park H.-J."/>
            <person name="Ramirez L."/>
            <person name="Alfaro M."/>
            <person name="Sun H."/>
            <person name="Tritt A."/>
            <person name="Yoshinaga Y."/>
            <person name="Zwiers L.-H."/>
            <person name="Turgeon B."/>
            <person name="Goodwin S."/>
            <person name="Spatafora J."/>
            <person name="Crous P."/>
            <person name="Grigoriev I."/>
        </authorList>
    </citation>
    <scope>NUCLEOTIDE SEQUENCE</scope>
    <source>
        <strain evidence="1">CBS 279.74</strain>
    </source>
</reference>
<organism evidence="1 2">
    <name type="scientific">Pleomassaria siparia CBS 279.74</name>
    <dbReference type="NCBI Taxonomy" id="1314801"/>
    <lineage>
        <taxon>Eukaryota</taxon>
        <taxon>Fungi</taxon>
        <taxon>Dikarya</taxon>
        <taxon>Ascomycota</taxon>
        <taxon>Pezizomycotina</taxon>
        <taxon>Dothideomycetes</taxon>
        <taxon>Pleosporomycetidae</taxon>
        <taxon>Pleosporales</taxon>
        <taxon>Pleomassariaceae</taxon>
        <taxon>Pleomassaria</taxon>
    </lineage>
</organism>
<proteinExistence type="predicted"/>
<name>A0A6G1KDB1_9PLEO</name>
<protein>
    <submittedName>
        <fullName evidence="1">Uncharacterized protein</fullName>
    </submittedName>
</protein>
<accession>A0A6G1KDB1</accession>